<sequence>MLSHEPLNRQVPPCPDFAMTGTVDQRSAVLPVLEISSIGEFELRPPRGHHERLATLRQLISHDIPCILWGADALTYAHKIPSSLNEQRILVPDELLDQASAVLQEGCYIPASWDPQCLDLDYSPNAGKPFYLRGIRLKHRDIPEDEPYLLEPLPAHILLLPQSYFGLDVQSKERFQSIVPPFDVSNVNILAPKYHTFLEGLIECLFNPPITPHAIGEVSIITDIGNLIESRVEYPDDDLPRPAEILPEEKQILEELQTEEARWYLGMWFHERRGVGHKDIKDYKRRKTSAMYVPYLYLVGFSPNTF</sequence>
<gene>
    <name evidence="1" type="ORF">NP233_g3213</name>
</gene>
<dbReference type="EMBL" id="JANIEX010000150">
    <property type="protein sequence ID" value="KAJ3572235.1"/>
    <property type="molecule type" value="Genomic_DNA"/>
</dbReference>
<accession>A0AAD5W3E6</accession>
<reference evidence="1" key="1">
    <citation type="submission" date="2022-07" db="EMBL/GenBank/DDBJ databases">
        <title>Genome Sequence of Leucocoprinus birnbaumii.</title>
        <authorList>
            <person name="Buettner E."/>
        </authorList>
    </citation>
    <scope>NUCLEOTIDE SEQUENCE</scope>
    <source>
        <strain evidence="1">VT141</strain>
    </source>
</reference>
<comment type="caution">
    <text evidence="1">The sequence shown here is derived from an EMBL/GenBank/DDBJ whole genome shotgun (WGS) entry which is preliminary data.</text>
</comment>
<evidence type="ECO:0000313" key="1">
    <source>
        <dbReference type="EMBL" id="KAJ3572235.1"/>
    </source>
</evidence>
<proteinExistence type="predicted"/>
<name>A0AAD5W3E6_9AGAR</name>
<organism evidence="1 2">
    <name type="scientific">Leucocoprinus birnbaumii</name>
    <dbReference type="NCBI Taxonomy" id="56174"/>
    <lineage>
        <taxon>Eukaryota</taxon>
        <taxon>Fungi</taxon>
        <taxon>Dikarya</taxon>
        <taxon>Basidiomycota</taxon>
        <taxon>Agaricomycotina</taxon>
        <taxon>Agaricomycetes</taxon>
        <taxon>Agaricomycetidae</taxon>
        <taxon>Agaricales</taxon>
        <taxon>Agaricineae</taxon>
        <taxon>Agaricaceae</taxon>
        <taxon>Leucocoprinus</taxon>
    </lineage>
</organism>
<keyword evidence="2" id="KW-1185">Reference proteome</keyword>
<protein>
    <submittedName>
        <fullName evidence="1">Uncharacterized protein</fullName>
    </submittedName>
</protein>
<evidence type="ECO:0000313" key="2">
    <source>
        <dbReference type="Proteomes" id="UP001213000"/>
    </source>
</evidence>
<dbReference type="AlphaFoldDB" id="A0AAD5W3E6"/>
<dbReference type="Proteomes" id="UP001213000">
    <property type="component" value="Unassembled WGS sequence"/>
</dbReference>